<dbReference type="GO" id="GO:0000731">
    <property type="term" value="P:DNA synthesis involved in DNA repair"/>
    <property type="evidence" value="ECO:0007669"/>
    <property type="project" value="TreeGrafter"/>
</dbReference>
<dbReference type="InterPro" id="IPR027417">
    <property type="entry name" value="P-loop_NTPase"/>
</dbReference>
<dbReference type="Proteomes" id="UP000532866">
    <property type="component" value="Unassembled WGS sequence"/>
</dbReference>
<reference evidence="6 7" key="1">
    <citation type="submission" date="2020-03" db="EMBL/GenBank/DDBJ databases">
        <title>Soil Listeria distribution.</title>
        <authorList>
            <person name="Liao J."/>
            <person name="Wiedmann M."/>
        </authorList>
    </citation>
    <scope>NUCLEOTIDE SEQUENCE [LARGE SCALE GENOMIC DNA]</scope>
    <source>
        <strain evidence="6 7">FSL L7-1833</strain>
    </source>
</reference>
<dbReference type="SUPFAM" id="SSF52540">
    <property type="entry name" value="P-loop containing nucleoside triphosphate hydrolases"/>
    <property type="match status" value="1"/>
</dbReference>
<evidence type="ECO:0000313" key="6">
    <source>
        <dbReference type="EMBL" id="MBC1331420.1"/>
    </source>
</evidence>
<dbReference type="InterPro" id="IPR021886">
    <property type="entry name" value="MgsA_C"/>
</dbReference>
<dbReference type="GO" id="GO:0006261">
    <property type="term" value="P:DNA-templated DNA replication"/>
    <property type="evidence" value="ECO:0007669"/>
    <property type="project" value="TreeGrafter"/>
</dbReference>
<dbReference type="FunFam" id="1.10.8.60:FF:000029">
    <property type="entry name" value="Replication-associated recombination protein A"/>
    <property type="match status" value="1"/>
</dbReference>
<evidence type="ECO:0000259" key="5">
    <source>
        <dbReference type="SMART" id="SM00382"/>
    </source>
</evidence>
<comment type="similarity">
    <text evidence="1">Belongs to the AAA ATPase family. RarA/MGS1/WRNIP1 subfamily.</text>
</comment>
<dbReference type="InterPro" id="IPR032423">
    <property type="entry name" value="AAA_assoc_2"/>
</dbReference>
<organism evidence="6 7">
    <name type="scientific">Listeria booriae</name>
    <dbReference type="NCBI Taxonomy" id="1552123"/>
    <lineage>
        <taxon>Bacteria</taxon>
        <taxon>Bacillati</taxon>
        <taxon>Bacillota</taxon>
        <taxon>Bacilli</taxon>
        <taxon>Bacillales</taxon>
        <taxon>Listeriaceae</taxon>
        <taxon>Listeria</taxon>
    </lineage>
</organism>
<dbReference type="CDD" id="cd18139">
    <property type="entry name" value="HLD_clamp_RarA"/>
    <property type="match status" value="1"/>
</dbReference>
<dbReference type="RefSeq" id="WP_185352038.1">
    <property type="nucleotide sequence ID" value="NZ_JAARNB010000001.1"/>
</dbReference>
<evidence type="ECO:0000313" key="7">
    <source>
        <dbReference type="Proteomes" id="UP000532866"/>
    </source>
</evidence>
<dbReference type="Gene3D" id="1.20.272.10">
    <property type="match status" value="1"/>
</dbReference>
<dbReference type="InterPro" id="IPR008824">
    <property type="entry name" value="RuvB-like_N"/>
</dbReference>
<dbReference type="InterPro" id="IPR051314">
    <property type="entry name" value="AAA_ATPase_RarA/MGS1/WRNIP1"/>
</dbReference>
<dbReference type="PANTHER" id="PTHR13779">
    <property type="entry name" value="WERNER HELICASE-INTERACTING PROTEIN 1 FAMILY MEMBER"/>
    <property type="match status" value="1"/>
</dbReference>
<evidence type="ECO:0000256" key="2">
    <source>
        <dbReference type="ARBA" id="ARBA00020776"/>
    </source>
</evidence>
<dbReference type="InterPro" id="IPR003593">
    <property type="entry name" value="AAA+_ATPase"/>
</dbReference>
<name>A0A7X0TLJ3_9LIST</name>
<feature type="domain" description="AAA+ ATPase" evidence="5">
    <location>
        <begin position="39"/>
        <end position="151"/>
    </location>
</feature>
<accession>A0A7X0TLJ3</accession>
<dbReference type="GO" id="GO:0017116">
    <property type="term" value="F:single-stranded DNA helicase activity"/>
    <property type="evidence" value="ECO:0007669"/>
    <property type="project" value="TreeGrafter"/>
</dbReference>
<dbReference type="Gene3D" id="1.10.8.60">
    <property type="match status" value="1"/>
</dbReference>
<dbReference type="Gene3D" id="3.40.50.300">
    <property type="entry name" value="P-loop containing nucleotide triphosphate hydrolases"/>
    <property type="match status" value="1"/>
</dbReference>
<comment type="caution">
    <text evidence="6">The sequence shown here is derived from an EMBL/GenBank/DDBJ whole genome shotgun (WGS) entry which is preliminary data.</text>
</comment>
<dbReference type="Pfam" id="PF12002">
    <property type="entry name" value="MgsA_C"/>
    <property type="match status" value="1"/>
</dbReference>
<dbReference type="GO" id="GO:0006310">
    <property type="term" value="P:DNA recombination"/>
    <property type="evidence" value="ECO:0007669"/>
    <property type="project" value="InterPro"/>
</dbReference>
<keyword evidence="4" id="KW-0067">ATP-binding</keyword>
<dbReference type="PANTHER" id="PTHR13779:SF7">
    <property type="entry name" value="ATPASE WRNIP1"/>
    <property type="match status" value="1"/>
</dbReference>
<dbReference type="Gene3D" id="1.10.3710.10">
    <property type="entry name" value="DNA polymerase III clamp loader subunits, C-terminal domain"/>
    <property type="match status" value="1"/>
</dbReference>
<dbReference type="AlphaFoldDB" id="A0A7X0TLJ3"/>
<keyword evidence="3" id="KW-0547">Nucleotide-binding</keyword>
<evidence type="ECO:0000256" key="3">
    <source>
        <dbReference type="ARBA" id="ARBA00022741"/>
    </source>
</evidence>
<gene>
    <name evidence="6" type="ORF">HB759_05585</name>
</gene>
<dbReference type="GO" id="GO:0009378">
    <property type="term" value="F:four-way junction helicase activity"/>
    <property type="evidence" value="ECO:0007669"/>
    <property type="project" value="InterPro"/>
</dbReference>
<evidence type="ECO:0000256" key="1">
    <source>
        <dbReference type="ARBA" id="ARBA00008959"/>
    </source>
</evidence>
<dbReference type="SMART" id="SM00382">
    <property type="entry name" value="AAA"/>
    <property type="match status" value="1"/>
</dbReference>
<dbReference type="GO" id="GO:0008047">
    <property type="term" value="F:enzyme activator activity"/>
    <property type="evidence" value="ECO:0007669"/>
    <property type="project" value="TreeGrafter"/>
</dbReference>
<evidence type="ECO:0000256" key="4">
    <source>
        <dbReference type="ARBA" id="ARBA00022840"/>
    </source>
</evidence>
<dbReference type="CDD" id="cd00009">
    <property type="entry name" value="AAA"/>
    <property type="match status" value="1"/>
</dbReference>
<dbReference type="InterPro" id="IPR008921">
    <property type="entry name" value="DNA_pol3_clamp-load_cplx_C"/>
</dbReference>
<dbReference type="SUPFAM" id="SSF48019">
    <property type="entry name" value="post-AAA+ oligomerization domain-like"/>
    <property type="match status" value="1"/>
</dbReference>
<protein>
    <recommendedName>
        <fullName evidence="2">Replication-associated recombination protein A</fullName>
    </recommendedName>
</protein>
<dbReference type="FunFam" id="3.40.50.300:FF:000766">
    <property type="entry name" value="Recombination factor protein RarA"/>
    <property type="match status" value="1"/>
</dbReference>
<dbReference type="EMBL" id="JAAROL010000001">
    <property type="protein sequence ID" value="MBC1331420.1"/>
    <property type="molecule type" value="Genomic_DNA"/>
</dbReference>
<sequence length="424" mass="46353">MAIQPLAYRMRPKSLDDIVGQTHLVGKDKIIYRMVKAKQLSSMILYGPPGIGKTSIASAIAGSTKYAFRMLNAVTNNKKDLEIVAAEAKMSGTVILLLDEVHRLDKPKQDFLLPHLESGQIILIGATTSNPYIAINPAIRSRTQIFELKPLSVADIELTMERALADSERGLGTYDVVLDSDAKTHLATASNGDVRSALNALELAVISSEPDDDGKIQVTLEVAEECLQRKSLAHDKDGDAHYDVLSAFQKSVRGSDVNAALHYMGRLIEAGDLVSISRRLLVMAYEDVGLANPQAATHTLSAIQTAEKIGFPEARIPLANAVIELCLSPKSNSAISAIDAALADIRAGKSGEVPDHLRDGHYSGAKELGRALDYKYPHSYENAWVDQQYLPDRLLKAKYYEPKLTSKYEQTIAGVYEKINKNKK</sequence>
<proteinExistence type="inferred from homology"/>
<dbReference type="Pfam" id="PF16193">
    <property type="entry name" value="AAA_assoc_2"/>
    <property type="match status" value="1"/>
</dbReference>
<dbReference type="FunFam" id="1.10.3710.10:FF:000003">
    <property type="entry name" value="ATPase, AAA family protein"/>
    <property type="match status" value="1"/>
</dbReference>
<dbReference type="Pfam" id="PF05496">
    <property type="entry name" value="RuvB_N"/>
    <property type="match status" value="1"/>
</dbReference>
<dbReference type="GO" id="GO:0003677">
    <property type="term" value="F:DNA binding"/>
    <property type="evidence" value="ECO:0007669"/>
    <property type="project" value="InterPro"/>
</dbReference>
<dbReference type="GO" id="GO:0005524">
    <property type="term" value="F:ATP binding"/>
    <property type="evidence" value="ECO:0007669"/>
    <property type="project" value="UniProtKB-KW"/>
</dbReference>
<dbReference type="FunFam" id="1.20.272.10:FF:000001">
    <property type="entry name" value="Putative AAA family ATPase"/>
    <property type="match status" value="1"/>
</dbReference>